<accession>A0AA38MM85</accession>
<feature type="compositionally biased region" description="Basic and acidic residues" evidence="1">
    <location>
        <begin position="186"/>
        <end position="198"/>
    </location>
</feature>
<evidence type="ECO:0000256" key="1">
    <source>
        <dbReference type="SAM" id="MobiDB-lite"/>
    </source>
</evidence>
<feature type="region of interest" description="Disordered" evidence="1">
    <location>
        <begin position="217"/>
        <end position="243"/>
    </location>
</feature>
<keyword evidence="3" id="KW-1185">Reference proteome</keyword>
<dbReference type="EMBL" id="JALNTZ010000002">
    <property type="protein sequence ID" value="KAJ3660998.1"/>
    <property type="molecule type" value="Genomic_DNA"/>
</dbReference>
<gene>
    <name evidence="2" type="ORF">Zmor_005423</name>
</gene>
<reference evidence="2" key="1">
    <citation type="journal article" date="2023" name="G3 (Bethesda)">
        <title>Whole genome assemblies of Zophobas morio and Tenebrio molitor.</title>
        <authorList>
            <person name="Kaur S."/>
            <person name="Stinson S.A."/>
            <person name="diCenzo G.C."/>
        </authorList>
    </citation>
    <scope>NUCLEOTIDE SEQUENCE</scope>
    <source>
        <strain evidence="2">QUZm001</strain>
    </source>
</reference>
<feature type="region of interest" description="Disordered" evidence="1">
    <location>
        <begin position="170"/>
        <end position="198"/>
    </location>
</feature>
<evidence type="ECO:0000313" key="2">
    <source>
        <dbReference type="EMBL" id="KAJ3660998.1"/>
    </source>
</evidence>
<organism evidence="2 3">
    <name type="scientific">Zophobas morio</name>
    <dbReference type="NCBI Taxonomy" id="2755281"/>
    <lineage>
        <taxon>Eukaryota</taxon>
        <taxon>Metazoa</taxon>
        <taxon>Ecdysozoa</taxon>
        <taxon>Arthropoda</taxon>
        <taxon>Hexapoda</taxon>
        <taxon>Insecta</taxon>
        <taxon>Pterygota</taxon>
        <taxon>Neoptera</taxon>
        <taxon>Endopterygota</taxon>
        <taxon>Coleoptera</taxon>
        <taxon>Polyphaga</taxon>
        <taxon>Cucujiformia</taxon>
        <taxon>Tenebrionidae</taxon>
        <taxon>Zophobas</taxon>
    </lineage>
</organism>
<proteinExistence type="predicted"/>
<dbReference type="Proteomes" id="UP001168821">
    <property type="component" value="Unassembled WGS sequence"/>
</dbReference>
<name>A0AA38MM85_9CUCU</name>
<comment type="caution">
    <text evidence="2">The sequence shown here is derived from an EMBL/GenBank/DDBJ whole genome shotgun (WGS) entry which is preliminary data.</text>
</comment>
<protein>
    <submittedName>
        <fullName evidence="2">Uncharacterized protein</fullName>
    </submittedName>
</protein>
<sequence length="321" mass="36250">MDIKRQSEGHVLKKSKILEKGQVQQFIIETPNDVFLMAKVALIFGIAGALRKHELLELQTNNVEDLKSKFLVTIPGSRTKTKEKRVFTIDQLLWTKIPDGVFQVAFADDLALVINVKNLDALKDKAVEAIKMMRSKLADIDLTLNVELKPSYYPKEENFQISKCHRAHLPSSRDFPVSRSPPKSPGGDRPEGNAAQEKRPYRTSYSFFFRELAPERPPLLTEGATPGDTSRPKTWHPGSLPPQVIGEISDRPSVTPKLRRTTNFDNSSPLENLLHYLSKDVPPNGINMIAERKSFIENYSDAKNNIWTKAKDFLTNGDDIN</sequence>
<dbReference type="AlphaFoldDB" id="A0AA38MM85"/>
<evidence type="ECO:0000313" key="3">
    <source>
        <dbReference type="Proteomes" id="UP001168821"/>
    </source>
</evidence>